<dbReference type="InterPro" id="IPR036264">
    <property type="entry name" value="Bact_exopeptidase_dim_dom"/>
</dbReference>
<dbReference type="NCBIfam" id="TIGR01891">
    <property type="entry name" value="amidohydrolases"/>
    <property type="match status" value="1"/>
</dbReference>
<dbReference type="PANTHER" id="PTHR30575">
    <property type="entry name" value="PEPTIDASE M20"/>
    <property type="match status" value="1"/>
</dbReference>
<dbReference type="InterPro" id="IPR017144">
    <property type="entry name" value="Xaa-Arg_dipeptidase"/>
</dbReference>
<keyword evidence="3" id="KW-0378">Hydrolase</keyword>
<protein>
    <recommendedName>
        <fullName evidence="1">Peptidase M20 domain-containing protein 2</fullName>
    </recommendedName>
</protein>
<dbReference type="InterPro" id="IPR017439">
    <property type="entry name" value="Amidohydrolase"/>
</dbReference>
<dbReference type="PIRSF" id="PIRSF037226">
    <property type="entry name" value="Amidohydrolase_ACY1L2_prd"/>
    <property type="match status" value="1"/>
</dbReference>
<dbReference type="GO" id="GO:0005737">
    <property type="term" value="C:cytoplasm"/>
    <property type="evidence" value="ECO:0007669"/>
    <property type="project" value="TreeGrafter"/>
</dbReference>
<dbReference type="AlphaFoldDB" id="A0A1C6I579"/>
<feature type="domain" description="Peptidase M20 dimerisation" evidence="2">
    <location>
        <begin position="200"/>
        <end position="278"/>
    </location>
</feature>
<dbReference type="Gene3D" id="3.40.630.10">
    <property type="entry name" value="Zn peptidases"/>
    <property type="match status" value="1"/>
</dbReference>
<dbReference type="Pfam" id="PF01546">
    <property type="entry name" value="Peptidase_M20"/>
    <property type="match status" value="1"/>
</dbReference>
<name>A0A1C6I579_9FIRM</name>
<organism evidence="3">
    <name type="scientific">uncultured Anaerotruncus sp</name>
    <dbReference type="NCBI Taxonomy" id="905011"/>
    <lineage>
        <taxon>Bacteria</taxon>
        <taxon>Bacillati</taxon>
        <taxon>Bacillota</taxon>
        <taxon>Clostridia</taxon>
        <taxon>Eubacteriales</taxon>
        <taxon>Oscillospiraceae</taxon>
        <taxon>Anaerotruncus</taxon>
        <taxon>environmental samples</taxon>
    </lineage>
</organism>
<dbReference type="SUPFAM" id="SSF55031">
    <property type="entry name" value="Bacterial exopeptidase dimerisation domain"/>
    <property type="match status" value="1"/>
</dbReference>
<dbReference type="GO" id="GO:0046657">
    <property type="term" value="P:folic acid catabolic process"/>
    <property type="evidence" value="ECO:0007669"/>
    <property type="project" value="TreeGrafter"/>
</dbReference>
<dbReference type="PANTHER" id="PTHR30575:SF3">
    <property type="entry name" value="PEPTIDASE M20 DIMERISATION DOMAIN-CONTAINING PROTEIN"/>
    <property type="match status" value="1"/>
</dbReference>
<reference evidence="3" key="1">
    <citation type="submission" date="2015-09" db="EMBL/GenBank/DDBJ databases">
        <authorList>
            <consortium name="Pathogen Informatics"/>
        </authorList>
    </citation>
    <scope>NUCLEOTIDE SEQUENCE</scope>
    <source>
        <strain evidence="3">2789STDY5834896</strain>
    </source>
</reference>
<comment type="similarity">
    <text evidence="1">Belongs to the peptidase M20A family.</text>
</comment>
<dbReference type="Gene3D" id="3.30.70.360">
    <property type="match status" value="1"/>
</dbReference>
<sequence>MDRETLKQRVYAQIDKNREKIIAIGKEIFNHPELGFKEFKTSALVQKTFDELGLAYQKDIAITGVKARAKGRADGPTVAVMGELDAVVSPMHPCCDKQTGAAHACGHNAQIATMLGAAMGLCQSGAMEELDGDAVFMAVPAEEFVELEYREKLIQDGQVEFLSGKQEFIKLGAYDDVDMAMMVHSFPGAPGKLAAVGSATSGFVGKLVKYRGKEAHAGAAPHDGINALNAAMLGLMGINAQRETFKDEDGIRVHPIITKGGDLVNIVPADVRIETYVRGRNIAGIVDASAKVNNALKGGAMAVGAQVEIVELPGYLPMENDPVMDGYFMKNAAGLIGEKSVIDASKMPAGGGSTDAGDLSLLIPTIQPVCSGFCGTAHAYDFMVDDEEMAYIAPAKMMAATVIDLLADGAEGAKQVKAAYAPTYTKESYLAFWRDFVRAE</sequence>
<dbReference type="InterPro" id="IPR052030">
    <property type="entry name" value="Peptidase_M20/M20A_hydrolases"/>
</dbReference>
<dbReference type="InterPro" id="IPR002933">
    <property type="entry name" value="Peptidase_M20"/>
</dbReference>
<dbReference type="EMBL" id="FMHG01000001">
    <property type="protein sequence ID" value="SCJ64265.1"/>
    <property type="molecule type" value="Genomic_DNA"/>
</dbReference>
<dbReference type="InterPro" id="IPR011650">
    <property type="entry name" value="Peptidase_M20_dimer"/>
</dbReference>
<accession>A0A1C6I579</accession>
<evidence type="ECO:0000313" key="3">
    <source>
        <dbReference type="EMBL" id="SCJ64265.1"/>
    </source>
</evidence>
<gene>
    <name evidence="3" type="primary">yxeP_4</name>
    <name evidence="3" type="ORF">SAMEA3545359_01209</name>
</gene>
<proteinExistence type="inferred from homology"/>
<dbReference type="SUPFAM" id="SSF53187">
    <property type="entry name" value="Zn-dependent exopeptidases"/>
    <property type="match status" value="1"/>
</dbReference>
<dbReference type="GO" id="GO:0016805">
    <property type="term" value="F:dipeptidase activity"/>
    <property type="evidence" value="ECO:0007669"/>
    <property type="project" value="InterPro"/>
</dbReference>
<dbReference type="GO" id="GO:0071713">
    <property type="term" value="F:para-aminobenzoyl-glutamate hydrolase activity"/>
    <property type="evidence" value="ECO:0007669"/>
    <property type="project" value="TreeGrafter"/>
</dbReference>
<evidence type="ECO:0000256" key="1">
    <source>
        <dbReference type="PIRNR" id="PIRNR037226"/>
    </source>
</evidence>
<dbReference type="Pfam" id="PF07687">
    <property type="entry name" value="M20_dimer"/>
    <property type="match status" value="1"/>
</dbReference>
<evidence type="ECO:0000259" key="2">
    <source>
        <dbReference type="Pfam" id="PF07687"/>
    </source>
</evidence>